<dbReference type="AlphaFoldDB" id="A0A853IIM6"/>
<protein>
    <submittedName>
        <fullName evidence="1">Pentapeptide repeat-containing protein</fullName>
    </submittedName>
</protein>
<dbReference type="InterPro" id="IPR016933">
    <property type="entry name" value="UCP029688_pentapep"/>
</dbReference>
<accession>A0A853IIM6</accession>
<evidence type="ECO:0000313" key="2">
    <source>
        <dbReference type="Proteomes" id="UP000569732"/>
    </source>
</evidence>
<reference evidence="1 2" key="1">
    <citation type="submission" date="2020-07" db="EMBL/GenBank/DDBJ databases">
        <title>Endozoicomonas sp. nov., isolated from sediment.</title>
        <authorList>
            <person name="Gu T."/>
        </authorList>
    </citation>
    <scope>NUCLEOTIDE SEQUENCE [LARGE SCALE GENOMIC DNA]</scope>
    <source>
        <strain evidence="1 2">SM1973</strain>
    </source>
</reference>
<sequence length="112" mass="12490">MLQPKPIQHPLYELLQDEKIKEFNKKRAAGETCDFSGGHFRGLDLRGINADGLNFSGAYFRAADLRGVDLSNANIEGASFADAKISGVYFPKQVSPEEIRLSVDKGTRVRYR</sequence>
<dbReference type="Gene3D" id="2.160.20.80">
    <property type="entry name" value="E3 ubiquitin-protein ligase SopA"/>
    <property type="match status" value="1"/>
</dbReference>
<dbReference type="RefSeq" id="WP_180571254.1">
    <property type="nucleotide sequence ID" value="NZ_JACCKB010000070.1"/>
</dbReference>
<organism evidence="1 2">
    <name type="scientific">Spartinivicinus marinus</name>
    <dbReference type="NCBI Taxonomy" id="2994442"/>
    <lineage>
        <taxon>Bacteria</taxon>
        <taxon>Pseudomonadati</taxon>
        <taxon>Pseudomonadota</taxon>
        <taxon>Gammaproteobacteria</taxon>
        <taxon>Oceanospirillales</taxon>
        <taxon>Zooshikellaceae</taxon>
        <taxon>Spartinivicinus</taxon>
    </lineage>
</organism>
<proteinExistence type="predicted"/>
<keyword evidence="2" id="KW-1185">Reference proteome</keyword>
<dbReference type="EMBL" id="JACCKB010000070">
    <property type="protein sequence ID" value="NYZ69257.1"/>
    <property type="molecule type" value="Genomic_DNA"/>
</dbReference>
<comment type="caution">
    <text evidence="1">The sequence shown here is derived from an EMBL/GenBank/DDBJ whole genome shotgun (WGS) entry which is preliminary data.</text>
</comment>
<gene>
    <name evidence="1" type="ORF">H0A36_24875</name>
</gene>
<name>A0A853IIM6_9GAMM</name>
<dbReference type="Proteomes" id="UP000569732">
    <property type="component" value="Unassembled WGS sequence"/>
</dbReference>
<evidence type="ECO:0000313" key="1">
    <source>
        <dbReference type="EMBL" id="NYZ69257.1"/>
    </source>
</evidence>
<dbReference type="InterPro" id="IPR001646">
    <property type="entry name" value="5peptide_repeat"/>
</dbReference>
<dbReference type="PIRSF" id="PIRSF029688">
    <property type="entry name" value="UCP29688_pentapep"/>
    <property type="match status" value="1"/>
</dbReference>
<dbReference type="SUPFAM" id="SSF141571">
    <property type="entry name" value="Pentapeptide repeat-like"/>
    <property type="match status" value="1"/>
</dbReference>
<dbReference type="Pfam" id="PF00805">
    <property type="entry name" value="Pentapeptide"/>
    <property type="match status" value="1"/>
</dbReference>